<reference evidence="2 3" key="1">
    <citation type="journal article" date="2019" name="PLoS ONE">
        <title>Comparative genome analysis indicates high evolutionary potential of pathogenicity genes in Colletotrichum tanaceti.</title>
        <authorList>
            <person name="Lelwala R.V."/>
            <person name="Korhonen P.K."/>
            <person name="Young N.D."/>
            <person name="Scott J.B."/>
            <person name="Ades P.A."/>
            <person name="Gasser R.B."/>
            <person name="Taylor P.W.J."/>
        </authorList>
    </citation>
    <scope>NUCLEOTIDE SEQUENCE [LARGE SCALE GENOMIC DNA]</scope>
    <source>
        <strain evidence="2">BRIP57314</strain>
    </source>
</reference>
<protein>
    <submittedName>
        <fullName evidence="2">Uncharacterized protein</fullName>
    </submittedName>
</protein>
<dbReference type="Proteomes" id="UP000310108">
    <property type="component" value="Unassembled WGS sequence"/>
</dbReference>
<feature type="region of interest" description="Disordered" evidence="1">
    <location>
        <begin position="59"/>
        <end position="82"/>
    </location>
</feature>
<comment type="caution">
    <text evidence="2">The sequence shown here is derived from an EMBL/GenBank/DDBJ whole genome shotgun (WGS) entry which is preliminary data.</text>
</comment>
<keyword evidence="3" id="KW-1185">Reference proteome</keyword>
<evidence type="ECO:0000313" key="2">
    <source>
        <dbReference type="EMBL" id="TKW54570.1"/>
    </source>
</evidence>
<evidence type="ECO:0000313" key="3">
    <source>
        <dbReference type="Proteomes" id="UP000310108"/>
    </source>
</evidence>
<organism evidence="2 3">
    <name type="scientific">Colletotrichum tanaceti</name>
    <dbReference type="NCBI Taxonomy" id="1306861"/>
    <lineage>
        <taxon>Eukaryota</taxon>
        <taxon>Fungi</taxon>
        <taxon>Dikarya</taxon>
        <taxon>Ascomycota</taxon>
        <taxon>Pezizomycotina</taxon>
        <taxon>Sordariomycetes</taxon>
        <taxon>Hypocreomycetidae</taxon>
        <taxon>Glomerellales</taxon>
        <taxon>Glomerellaceae</taxon>
        <taxon>Colletotrichum</taxon>
        <taxon>Colletotrichum destructivum species complex</taxon>
    </lineage>
</organism>
<dbReference type="AlphaFoldDB" id="A0A4U6XFD7"/>
<dbReference type="EMBL" id="PJEX01000131">
    <property type="protein sequence ID" value="TKW54570.1"/>
    <property type="molecule type" value="Genomic_DNA"/>
</dbReference>
<proteinExistence type="predicted"/>
<sequence>MTSNHDICNHDDNELAGLSIHEAAQLFAQQVPRKRLIVEPLQWTANHLAFLRCSFVQVTPNASPSGPGPTKKKKPWAPTKETAREQALQWVAGFNRLAWTPDGPLRKLLEAYSFKSVQ</sequence>
<evidence type="ECO:0000256" key="1">
    <source>
        <dbReference type="SAM" id="MobiDB-lite"/>
    </source>
</evidence>
<name>A0A4U6XFD7_9PEZI</name>
<gene>
    <name evidence="2" type="ORF">CTA1_2265</name>
</gene>
<accession>A0A4U6XFD7</accession>